<gene>
    <name evidence="2" type="ORF">JCM19294_193</name>
</gene>
<dbReference type="eggNOG" id="COG0400">
    <property type="taxonomic scope" value="Bacteria"/>
</dbReference>
<sequence length="215" mass="25139">MVKTVLYNHTNSYDTLNELTDTTKCIWICFHGLGYLSKYFKKYFINFPKDDHYFIIPQAPSKYYQGSDFKHVGASWLTRENTMQEMDNVLNYLDKVITQENIKGDPRIVLMGYSQGVSIATRFMSQYFYNVKALIIQSGSLPQELNENDGQHFETFCDRIIHISGTKDEYVNDKVIEREKERIDTLFGTKCEKHRPDIKHVVHVELLQTIAKSLT</sequence>
<dbReference type="InterPro" id="IPR029058">
    <property type="entry name" value="AB_hydrolase_fold"/>
</dbReference>
<protein>
    <recommendedName>
        <fullName evidence="1">Phospholipase/carboxylesterase/thioesterase domain-containing protein</fullName>
    </recommendedName>
</protein>
<dbReference type="Pfam" id="PF02230">
    <property type="entry name" value="Abhydrolase_2"/>
    <property type="match status" value="1"/>
</dbReference>
<evidence type="ECO:0000259" key="1">
    <source>
        <dbReference type="Pfam" id="PF02230"/>
    </source>
</evidence>
<accession>A0A090Q619</accession>
<evidence type="ECO:0000313" key="3">
    <source>
        <dbReference type="Proteomes" id="UP000029221"/>
    </source>
</evidence>
<comment type="caution">
    <text evidence="2">The sequence shown here is derived from an EMBL/GenBank/DDBJ whole genome shotgun (WGS) entry which is preliminary data.</text>
</comment>
<feature type="domain" description="Phospholipase/carboxylesterase/thioesterase" evidence="1">
    <location>
        <begin position="27"/>
        <end position="214"/>
    </location>
</feature>
<reference evidence="2" key="1">
    <citation type="journal article" date="2014" name="Genome Announc.">
        <title>Draft Genome Sequences of Marine Flavobacterium Nonlabens Strains NR17, NR24, NR27, NR32, NR33, and Ara13.</title>
        <authorList>
            <person name="Nakanishi M."/>
            <person name="Meirelles P."/>
            <person name="Suzuki R."/>
            <person name="Takatani N."/>
            <person name="Mino S."/>
            <person name="Suda W."/>
            <person name="Oshima K."/>
            <person name="Hattori M."/>
            <person name="Ohkuma M."/>
            <person name="Hosokawa M."/>
            <person name="Miyashita K."/>
            <person name="Thompson F.L."/>
            <person name="Niwa A."/>
            <person name="Sawabe T."/>
            <person name="Sawabe T."/>
        </authorList>
    </citation>
    <scope>NUCLEOTIDE SEQUENCE [LARGE SCALE GENOMIC DNA]</scope>
    <source>
        <strain evidence="2">JCM 19294</strain>
    </source>
</reference>
<dbReference type="Gene3D" id="3.40.50.1820">
    <property type="entry name" value="alpha/beta hydrolase"/>
    <property type="match status" value="1"/>
</dbReference>
<name>A0A090Q619_9FLAO</name>
<evidence type="ECO:0000313" key="2">
    <source>
        <dbReference type="EMBL" id="GAK97657.1"/>
    </source>
</evidence>
<dbReference type="AlphaFoldDB" id="A0A090Q619"/>
<organism evidence="2 3">
    <name type="scientific">Nonlabens tegetincola</name>
    <dbReference type="NCBI Taxonomy" id="323273"/>
    <lineage>
        <taxon>Bacteria</taxon>
        <taxon>Pseudomonadati</taxon>
        <taxon>Bacteroidota</taxon>
        <taxon>Flavobacteriia</taxon>
        <taxon>Flavobacteriales</taxon>
        <taxon>Flavobacteriaceae</taxon>
        <taxon>Nonlabens</taxon>
    </lineage>
</organism>
<dbReference type="Proteomes" id="UP000029221">
    <property type="component" value="Unassembled WGS sequence"/>
</dbReference>
<keyword evidence="3" id="KW-1185">Reference proteome</keyword>
<dbReference type="EMBL" id="BBML01000006">
    <property type="protein sequence ID" value="GAK97657.1"/>
    <property type="molecule type" value="Genomic_DNA"/>
</dbReference>
<dbReference type="SUPFAM" id="SSF53474">
    <property type="entry name" value="alpha/beta-Hydrolases"/>
    <property type="match status" value="1"/>
</dbReference>
<dbReference type="GO" id="GO:0016787">
    <property type="term" value="F:hydrolase activity"/>
    <property type="evidence" value="ECO:0007669"/>
    <property type="project" value="InterPro"/>
</dbReference>
<proteinExistence type="predicted"/>
<dbReference type="InterPro" id="IPR003140">
    <property type="entry name" value="PLipase/COase/thioEstase"/>
</dbReference>
<dbReference type="RefSeq" id="WP_042279388.1">
    <property type="nucleotide sequence ID" value="NZ_BBML01000006.1"/>
</dbReference>